<dbReference type="AlphaFoldDB" id="A0AAN8FUG2"/>
<gene>
    <name evidence="2" type="ORF">GCK32_015585</name>
</gene>
<name>A0AAN8FUG2_TRICO</name>
<keyword evidence="1" id="KW-0812">Transmembrane</keyword>
<keyword evidence="3" id="KW-1185">Reference proteome</keyword>
<reference evidence="2 3" key="1">
    <citation type="submission" date="2019-10" db="EMBL/GenBank/DDBJ databases">
        <title>Assembly and Annotation for the nematode Trichostrongylus colubriformis.</title>
        <authorList>
            <person name="Martin J."/>
        </authorList>
    </citation>
    <scope>NUCLEOTIDE SEQUENCE [LARGE SCALE GENOMIC DNA]</scope>
    <source>
        <strain evidence="2">G859</strain>
        <tissue evidence="2">Whole worm</tissue>
    </source>
</reference>
<feature type="non-terminal residue" evidence="2">
    <location>
        <position position="258"/>
    </location>
</feature>
<feature type="transmembrane region" description="Helical" evidence="1">
    <location>
        <begin position="7"/>
        <end position="29"/>
    </location>
</feature>
<evidence type="ECO:0000256" key="1">
    <source>
        <dbReference type="SAM" id="Phobius"/>
    </source>
</evidence>
<proteinExistence type="predicted"/>
<keyword evidence="1" id="KW-1133">Transmembrane helix</keyword>
<comment type="caution">
    <text evidence="2">The sequence shown here is derived from an EMBL/GenBank/DDBJ whole genome shotgun (WGS) entry which is preliminary data.</text>
</comment>
<organism evidence="2 3">
    <name type="scientific">Trichostrongylus colubriformis</name>
    <name type="common">Black scour worm</name>
    <dbReference type="NCBI Taxonomy" id="6319"/>
    <lineage>
        <taxon>Eukaryota</taxon>
        <taxon>Metazoa</taxon>
        <taxon>Ecdysozoa</taxon>
        <taxon>Nematoda</taxon>
        <taxon>Chromadorea</taxon>
        <taxon>Rhabditida</taxon>
        <taxon>Rhabditina</taxon>
        <taxon>Rhabditomorpha</taxon>
        <taxon>Strongyloidea</taxon>
        <taxon>Trichostrongylidae</taxon>
        <taxon>Trichostrongylus</taxon>
    </lineage>
</organism>
<dbReference type="Proteomes" id="UP001331761">
    <property type="component" value="Unassembled WGS sequence"/>
</dbReference>
<keyword evidence="1" id="KW-0472">Membrane</keyword>
<accession>A0AAN8FUG2</accession>
<evidence type="ECO:0000313" key="3">
    <source>
        <dbReference type="Proteomes" id="UP001331761"/>
    </source>
</evidence>
<evidence type="ECO:0000313" key="2">
    <source>
        <dbReference type="EMBL" id="KAK5986261.1"/>
    </source>
</evidence>
<dbReference type="EMBL" id="WIXE01000819">
    <property type="protein sequence ID" value="KAK5986261.1"/>
    <property type="molecule type" value="Genomic_DNA"/>
</dbReference>
<protein>
    <submittedName>
        <fullName evidence="2">Uncharacterized protein</fullName>
    </submittedName>
</protein>
<sequence>MERAKPLILIFLMVLVLGLAAMVVLVIVISASSAEYQADTDVMYFAMNLGDPDNPTPRALWWFSAGNRNCSLQLNIDNTRESIRVMEEESLSLRYSFILYEDVANATSPMSAEEAFSELKKIRSTKSGKRVRQASAIEKFMQLRSATRNDLFLFYVPCVLRDDPDDLEDMKKFKEDMEGLHGKMVIISSTMPEKNVSFLYNENLKNVIGEEDDVVNRVANIVRDNERTTTRQTTAITTTEATLITSEAWVEPEVRAGT</sequence>